<evidence type="ECO:0000313" key="3">
    <source>
        <dbReference type="Proteomes" id="UP000245910"/>
    </source>
</evidence>
<proteinExistence type="predicted"/>
<accession>A0A2L2TZ48</accession>
<dbReference type="Gene3D" id="3.40.50.1820">
    <property type="entry name" value="alpha/beta hydrolase"/>
    <property type="match status" value="1"/>
</dbReference>
<organism evidence="2 3">
    <name type="scientific">Fusarium venenatum</name>
    <dbReference type="NCBI Taxonomy" id="56646"/>
    <lineage>
        <taxon>Eukaryota</taxon>
        <taxon>Fungi</taxon>
        <taxon>Dikarya</taxon>
        <taxon>Ascomycota</taxon>
        <taxon>Pezizomycotina</taxon>
        <taxon>Sordariomycetes</taxon>
        <taxon>Hypocreomycetidae</taxon>
        <taxon>Hypocreales</taxon>
        <taxon>Nectriaceae</taxon>
        <taxon>Fusarium</taxon>
    </lineage>
</organism>
<dbReference type="InterPro" id="IPR029058">
    <property type="entry name" value="AB_hydrolase_fold"/>
</dbReference>
<dbReference type="Pfam" id="PF12697">
    <property type="entry name" value="Abhydrolase_6"/>
    <property type="match status" value="1"/>
</dbReference>
<sequence>MPMQSFKHTLSNNGTVTGIYSVPLLSMSAAPRPLVVGLHGGCYDSQYFDATPDHSAASMSMALDVPFVSIDRPSYGGTSSVIPIPEDSDFNQETGIWLHQYILPKLWLEYGIPNSCNSIVLLSHSLGVMGAIVVASLHAQDKSPAYPLGGLIASGMGQTQSPFMKNTPPSFEPVDENYARFPIESKDSVMFKPNTVAPEILDQTERLDSPVPIAEAALFPQSWLPVWKEKWAAQVIVPVMFSLVNDDPFFVVNKEEIEDCANAFGSSVRVDTSIIRGAPHCVELSYWSKGCGCNELWTTSGNPTPFVQKSRIYFPGHGERRLTPYDHRRTFTQGTFVKAQNVIAEVSVIHVPWGYGVQDIIS</sequence>
<protein>
    <recommendedName>
        <fullName evidence="1">AB hydrolase-1 domain-containing protein</fullName>
    </recommendedName>
</protein>
<dbReference type="SUPFAM" id="SSF53474">
    <property type="entry name" value="alpha/beta-Hydrolases"/>
    <property type="match status" value="1"/>
</dbReference>
<dbReference type="AlphaFoldDB" id="A0A2L2TZ48"/>
<keyword evidence="3" id="KW-1185">Reference proteome</keyword>
<dbReference type="InterPro" id="IPR000073">
    <property type="entry name" value="AB_hydrolase_1"/>
</dbReference>
<reference evidence="3" key="1">
    <citation type="submission" date="2014-10" db="EMBL/GenBank/DDBJ databases">
        <authorList>
            <person name="King R."/>
        </authorList>
    </citation>
    <scope>NUCLEOTIDE SEQUENCE [LARGE SCALE GENOMIC DNA]</scope>
    <source>
        <strain evidence="3">A3/5</strain>
    </source>
</reference>
<evidence type="ECO:0000313" key="2">
    <source>
        <dbReference type="EMBL" id="CEI67600.1"/>
    </source>
</evidence>
<dbReference type="EMBL" id="LN649229">
    <property type="protein sequence ID" value="CEI67600.1"/>
    <property type="molecule type" value="Genomic_DNA"/>
</dbReference>
<name>A0A2L2TZ48_9HYPO</name>
<feature type="domain" description="AB hydrolase-1" evidence="1">
    <location>
        <begin position="35"/>
        <end position="284"/>
    </location>
</feature>
<dbReference type="Proteomes" id="UP000245910">
    <property type="component" value="Chromosome I"/>
</dbReference>
<evidence type="ECO:0000259" key="1">
    <source>
        <dbReference type="Pfam" id="PF12697"/>
    </source>
</evidence>
<dbReference type="STRING" id="56646.A0A2L2TZ48"/>